<evidence type="ECO:0000256" key="1">
    <source>
        <dbReference type="SAM" id="MobiDB-lite"/>
    </source>
</evidence>
<keyword evidence="2" id="KW-1133">Transmembrane helix</keyword>
<feature type="compositionally biased region" description="Basic and acidic residues" evidence="1">
    <location>
        <begin position="1"/>
        <end position="13"/>
    </location>
</feature>
<feature type="region of interest" description="Disordered" evidence="1">
    <location>
        <begin position="1"/>
        <end position="78"/>
    </location>
</feature>
<proteinExistence type="predicted"/>
<reference evidence="3" key="1">
    <citation type="submission" date="2020-07" db="EMBL/GenBank/DDBJ databases">
        <title>Huge and variable diversity of episymbiotic CPR bacteria and DPANN archaea in groundwater ecosystems.</title>
        <authorList>
            <person name="He C.Y."/>
            <person name="Keren R."/>
            <person name="Whittaker M."/>
            <person name="Farag I.F."/>
            <person name="Doudna J."/>
            <person name="Cate J.H.D."/>
            <person name="Banfield J.F."/>
        </authorList>
    </citation>
    <scope>NUCLEOTIDE SEQUENCE</scope>
    <source>
        <strain evidence="3">NC_groundwater_580_Pr5_B-0.1um_64_19</strain>
    </source>
</reference>
<feature type="compositionally biased region" description="Low complexity" evidence="1">
    <location>
        <begin position="62"/>
        <end position="74"/>
    </location>
</feature>
<accession>A0A932EP59</accession>
<sequence length="328" mass="34951">MDNEPAAHSEKWVEAAPSAANPAASTPATSSDPSRALVDSLAARRGDREDTREERRGRREVSSSSSQSFLGLGSADYEPPQREISWRFWALMLVLLGVVALFGLQWRSNRLRAEQNKPQPAQTQPADQTSTGDQTNPAGPASGEAQPNDSGAPASTADAQQNRTTTDTTGTKDKSAPPAADEPKTPKTPKGAQPKPEASATPEGEASPQGDGDKPIDDAAEPKTTTSLREASDAPVRQAESLIASGDCNGAVRVLRNAGSNPRALTKLGAMYLTGTCVGTDRVTAYTWFSQAFNADPHNLRLESTRRMVWRQMSDDERAKVEQGVGGR</sequence>
<evidence type="ECO:0000256" key="2">
    <source>
        <dbReference type="SAM" id="Phobius"/>
    </source>
</evidence>
<organism evidence="3 4">
    <name type="scientific">Candidatus Korobacter versatilis</name>
    <dbReference type="NCBI Taxonomy" id="658062"/>
    <lineage>
        <taxon>Bacteria</taxon>
        <taxon>Pseudomonadati</taxon>
        <taxon>Acidobacteriota</taxon>
        <taxon>Terriglobia</taxon>
        <taxon>Terriglobales</taxon>
        <taxon>Candidatus Korobacteraceae</taxon>
        <taxon>Candidatus Korobacter</taxon>
    </lineage>
</organism>
<name>A0A932EP59_9BACT</name>
<feature type="compositionally biased region" description="Basic and acidic residues" evidence="1">
    <location>
        <begin position="170"/>
        <end position="185"/>
    </location>
</feature>
<feature type="compositionally biased region" description="Basic and acidic residues" evidence="1">
    <location>
        <begin position="211"/>
        <end position="221"/>
    </location>
</feature>
<feature type="region of interest" description="Disordered" evidence="1">
    <location>
        <begin position="113"/>
        <end position="236"/>
    </location>
</feature>
<keyword evidence="2" id="KW-0472">Membrane</keyword>
<evidence type="ECO:0000313" key="3">
    <source>
        <dbReference type="EMBL" id="MBI2677203.1"/>
    </source>
</evidence>
<evidence type="ECO:0000313" key="4">
    <source>
        <dbReference type="Proteomes" id="UP000779809"/>
    </source>
</evidence>
<comment type="caution">
    <text evidence="3">The sequence shown here is derived from an EMBL/GenBank/DDBJ whole genome shotgun (WGS) entry which is preliminary data.</text>
</comment>
<dbReference type="Proteomes" id="UP000779809">
    <property type="component" value="Unassembled WGS sequence"/>
</dbReference>
<keyword evidence="2" id="KW-0812">Transmembrane</keyword>
<protein>
    <submittedName>
        <fullName evidence="3">Uncharacterized protein</fullName>
    </submittedName>
</protein>
<feature type="transmembrane region" description="Helical" evidence="2">
    <location>
        <begin position="86"/>
        <end position="104"/>
    </location>
</feature>
<dbReference type="AlphaFoldDB" id="A0A932EP59"/>
<dbReference type="EMBL" id="JACPNR010000001">
    <property type="protein sequence ID" value="MBI2677203.1"/>
    <property type="molecule type" value="Genomic_DNA"/>
</dbReference>
<gene>
    <name evidence="3" type="ORF">HYX28_00305</name>
</gene>
<feature type="compositionally biased region" description="Basic and acidic residues" evidence="1">
    <location>
        <begin position="42"/>
        <end position="61"/>
    </location>
</feature>
<feature type="compositionally biased region" description="Low complexity" evidence="1">
    <location>
        <begin position="15"/>
        <end position="36"/>
    </location>
</feature>
<dbReference type="InterPro" id="IPR011990">
    <property type="entry name" value="TPR-like_helical_dom_sf"/>
</dbReference>
<dbReference type="Gene3D" id="1.25.40.10">
    <property type="entry name" value="Tetratricopeptide repeat domain"/>
    <property type="match status" value="1"/>
</dbReference>
<feature type="compositionally biased region" description="Low complexity" evidence="1">
    <location>
        <begin position="118"/>
        <end position="129"/>
    </location>
</feature>